<protein>
    <submittedName>
        <fullName evidence="3">Uncharacterized protein</fullName>
    </submittedName>
</protein>
<dbReference type="STRING" id="45072.Lqua_2947"/>
<feature type="transmembrane region" description="Helical" evidence="1">
    <location>
        <begin position="7"/>
        <end position="26"/>
    </location>
</feature>
<keyword evidence="1" id="KW-0812">Transmembrane</keyword>
<dbReference type="EMBL" id="LNYR01000043">
    <property type="protein sequence ID" value="KTD44127.1"/>
    <property type="molecule type" value="Genomic_DNA"/>
</dbReference>
<proteinExistence type="predicted"/>
<keyword evidence="1" id="KW-1133">Transmembrane helix</keyword>
<evidence type="ECO:0000313" key="4">
    <source>
        <dbReference type="Proteomes" id="UP000054639"/>
    </source>
</evidence>
<evidence type="ECO:0000313" key="3">
    <source>
        <dbReference type="EMBL" id="STY82897.1"/>
    </source>
</evidence>
<keyword evidence="4" id="KW-1185">Reference proteome</keyword>
<keyword evidence="1" id="KW-0472">Membrane</keyword>
<dbReference type="OrthoDB" id="9860938at2"/>
<reference evidence="2 4" key="1">
    <citation type="submission" date="2015-11" db="EMBL/GenBank/DDBJ databases">
        <title>Genomic analysis of 38 Legionella species identifies large and diverse effector repertoires.</title>
        <authorList>
            <person name="Burstein D."/>
            <person name="Amaro F."/>
            <person name="Zusman T."/>
            <person name="Lifshitz Z."/>
            <person name="Cohen O."/>
            <person name="Gilbert J.A."/>
            <person name="Pupko T."/>
            <person name="Shuman H.A."/>
            <person name="Segal G."/>
        </authorList>
    </citation>
    <scope>NUCLEOTIDE SEQUENCE [LARGE SCALE GENOMIC DNA]</scope>
    <source>
        <strain evidence="2 4">ATCC 49507</strain>
    </source>
</reference>
<evidence type="ECO:0000256" key="1">
    <source>
        <dbReference type="SAM" id="Phobius"/>
    </source>
</evidence>
<dbReference type="RefSeq" id="WP_058475074.1">
    <property type="nucleotide sequence ID" value="NZ_CAAAIL010000017.1"/>
</dbReference>
<evidence type="ECO:0000313" key="5">
    <source>
        <dbReference type="Proteomes" id="UP000254230"/>
    </source>
</evidence>
<accession>A0A378P8H1</accession>
<reference evidence="3 5" key="2">
    <citation type="submission" date="2018-06" db="EMBL/GenBank/DDBJ databases">
        <authorList>
            <consortium name="Pathogen Informatics"/>
            <person name="Doyle S."/>
        </authorList>
    </citation>
    <scope>NUCLEOTIDE SEQUENCE [LARGE SCALE GENOMIC DNA]</scope>
    <source>
        <strain evidence="3 5">NCTC12376</strain>
    </source>
</reference>
<name>A0A378P8H1_9GAMM</name>
<organism evidence="3 5">
    <name type="scientific">Legionella quateirensis</name>
    <dbReference type="NCBI Taxonomy" id="45072"/>
    <lineage>
        <taxon>Bacteria</taxon>
        <taxon>Pseudomonadati</taxon>
        <taxon>Pseudomonadota</taxon>
        <taxon>Gammaproteobacteria</taxon>
        <taxon>Legionellales</taxon>
        <taxon>Legionellaceae</taxon>
        <taxon>Legionella</taxon>
    </lineage>
</organism>
<gene>
    <name evidence="2" type="ORF">Lqua_2947</name>
    <name evidence="3" type="ORF">NCTC12376_03362</name>
</gene>
<dbReference type="Proteomes" id="UP000254230">
    <property type="component" value="Unassembled WGS sequence"/>
</dbReference>
<feature type="transmembrane region" description="Helical" evidence="1">
    <location>
        <begin position="46"/>
        <end position="65"/>
    </location>
</feature>
<dbReference type="Proteomes" id="UP000054639">
    <property type="component" value="Unassembled WGS sequence"/>
</dbReference>
<dbReference type="EMBL" id="UGOW01000002">
    <property type="protein sequence ID" value="STY82897.1"/>
    <property type="molecule type" value="Genomic_DNA"/>
</dbReference>
<sequence>MNKKQPFKSIFSPMVGVFLTIILFGIEQKFPLYKMIENSPKGASWIDLAWMYWVYFALYNGYFFLKKIIFSFSEKNHESI</sequence>
<evidence type="ECO:0000313" key="2">
    <source>
        <dbReference type="EMBL" id="KTD44127.1"/>
    </source>
</evidence>
<dbReference type="AlphaFoldDB" id="A0A378P8H1"/>